<dbReference type="PROSITE" id="PS50042">
    <property type="entry name" value="CNMP_BINDING_3"/>
    <property type="match status" value="1"/>
</dbReference>
<dbReference type="InterPro" id="IPR000595">
    <property type="entry name" value="cNMP-bd_dom"/>
</dbReference>
<dbReference type="InterPro" id="IPR018490">
    <property type="entry name" value="cNMP-bd_dom_sf"/>
</dbReference>
<dbReference type="OrthoDB" id="951557at2"/>
<comment type="caution">
    <text evidence="2">The sequence shown here is derived from an EMBL/GenBank/DDBJ whole genome shotgun (WGS) entry which is preliminary data.</text>
</comment>
<dbReference type="SMART" id="SM00100">
    <property type="entry name" value="cNMP"/>
    <property type="match status" value="1"/>
</dbReference>
<organism evidence="2 3">
    <name type="scientific">Aquimarina brevivitae</name>
    <dbReference type="NCBI Taxonomy" id="323412"/>
    <lineage>
        <taxon>Bacteria</taxon>
        <taxon>Pseudomonadati</taxon>
        <taxon>Bacteroidota</taxon>
        <taxon>Flavobacteriia</taxon>
        <taxon>Flavobacteriales</taxon>
        <taxon>Flavobacteriaceae</taxon>
        <taxon>Aquimarina</taxon>
    </lineage>
</organism>
<dbReference type="AlphaFoldDB" id="A0A4V2F7D6"/>
<dbReference type="InterPro" id="IPR050397">
    <property type="entry name" value="Env_Response_Regulators"/>
</dbReference>
<name>A0A4V2F7D6_9FLAO</name>
<dbReference type="GO" id="GO:0005829">
    <property type="term" value="C:cytosol"/>
    <property type="evidence" value="ECO:0007669"/>
    <property type="project" value="TreeGrafter"/>
</dbReference>
<evidence type="ECO:0000259" key="1">
    <source>
        <dbReference type="PROSITE" id="PS50042"/>
    </source>
</evidence>
<dbReference type="GO" id="GO:0003700">
    <property type="term" value="F:DNA-binding transcription factor activity"/>
    <property type="evidence" value="ECO:0007669"/>
    <property type="project" value="TreeGrafter"/>
</dbReference>
<proteinExistence type="predicted"/>
<dbReference type="Proteomes" id="UP000292262">
    <property type="component" value="Unassembled WGS sequence"/>
</dbReference>
<feature type="domain" description="Cyclic nucleotide-binding" evidence="1">
    <location>
        <begin position="7"/>
        <end position="105"/>
    </location>
</feature>
<dbReference type="SUPFAM" id="SSF51206">
    <property type="entry name" value="cAMP-binding domain-like"/>
    <property type="match status" value="1"/>
</dbReference>
<accession>A0A4V2F7D6</accession>
<reference evidence="2 3" key="1">
    <citation type="submission" date="2019-02" db="EMBL/GenBank/DDBJ databases">
        <title>Genomic Encyclopedia of Type Strains, Phase IV (KMG-IV): sequencing the most valuable type-strain genomes for metagenomic binning, comparative biology and taxonomic classification.</title>
        <authorList>
            <person name="Goeker M."/>
        </authorList>
    </citation>
    <scope>NUCLEOTIDE SEQUENCE [LARGE SCALE GENOMIC DNA]</scope>
    <source>
        <strain evidence="2 3">DSM 17196</strain>
    </source>
</reference>
<sequence length="170" mass="19032">MKKVLFLLGHLTDLDIEWMIHNGSKKNLKNHEELISKGEEIENIYIILSGKLSITDGKQEIAAIGPGEIVGEMSFLESRAPSVSVIAAEETVVYSISRAVMNEKLDTDLEFRSNFYYSLALFLSNRLRKTTNKLGFESPDEEDMIDTNVLDGVAQAGARFSQILNKFSEV</sequence>
<protein>
    <submittedName>
        <fullName evidence="2">CRP-like cAMP-binding protein</fullName>
    </submittedName>
</protein>
<gene>
    <name evidence="2" type="ORF">EV197_0659</name>
</gene>
<evidence type="ECO:0000313" key="3">
    <source>
        <dbReference type="Proteomes" id="UP000292262"/>
    </source>
</evidence>
<dbReference type="PANTHER" id="PTHR24567:SF74">
    <property type="entry name" value="HTH-TYPE TRANSCRIPTIONAL REGULATOR ARCR"/>
    <property type="match status" value="1"/>
</dbReference>
<keyword evidence="3" id="KW-1185">Reference proteome</keyword>
<dbReference type="InterPro" id="IPR014710">
    <property type="entry name" value="RmlC-like_jellyroll"/>
</dbReference>
<dbReference type="Pfam" id="PF00027">
    <property type="entry name" value="cNMP_binding"/>
    <property type="match status" value="1"/>
</dbReference>
<dbReference type="CDD" id="cd00038">
    <property type="entry name" value="CAP_ED"/>
    <property type="match status" value="1"/>
</dbReference>
<evidence type="ECO:0000313" key="2">
    <source>
        <dbReference type="EMBL" id="RZS99449.1"/>
    </source>
</evidence>
<dbReference type="EMBL" id="SGXE01000001">
    <property type="protein sequence ID" value="RZS99449.1"/>
    <property type="molecule type" value="Genomic_DNA"/>
</dbReference>
<dbReference type="Gene3D" id="2.60.120.10">
    <property type="entry name" value="Jelly Rolls"/>
    <property type="match status" value="1"/>
</dbReference>
<dbReference type="RefSeq" id="WP_130285288.1">
    <property type="nucleotide sequence ID" value="NZ_SGXE01000001.1"/>
</dbReference>
<dbReference type="PANTHER" id="PTHR24567">
    <property type="entry name" value="CRP FAMILY TRANSCRIPTIONAL REGULATORY PROTEIN"/>
    <property type="match status" value="1"/>
</dbReference>